<evidence type="ECO:0000256" key="1">
    <source>
        <dbReference type="ARBA" id="ARBA00007261"/>
    </source>
</evidence>
<gene>
    <name evidence="5" type="ORF">A2290_00450</name>
</gene>
<reference evidence="5 6" key="1">
    <citation type="journal article" date="2016" name="Nat. Commun.">
        <title>Thousands of microbial genomes shed light on interconnected biogeochemical processes in an aquifer system.</title>
        <authorList>
            <person name="Anantharaman K."/>
            <person name="Brown C.T."/>
            <person name="Hug L.A."/>
            <person name="Sharon I."/>
            <person name="Castelle C.J."/>
            <person name="Probst A.J."/>
            <person name="Thomas B.C."/>
            <person name="Singh A."/>
            <person name="Wilkins M.J."/>
            <person name="Karaoz U."/>
            <person name="Brodie E.L."/>
            <person name="Williams K.H."/>
            <person name="Hubbard S.S."/>
            <person name="Banfield J.F."/>
        </authorList>
    </citation>
    <scope>NUCLEOTIDE SEQUENCE [LARGE SCALE GENOMIC DNA]</scope>
</reference>
<feature type="domain" description="Peptidase M16 N-terminal" evidence="3">
    <location>
        <begin position="36"/>
        <end position="178"/>
    </location>
</feature>
<evidence type="ECO:0000256" key="2">
    <source>
        <dbReference type="SAM" id="SignalP"/>
    </source>
</evidence>
<proteinExistence type="inferred from homology"/>
<dbReference type="PANTHER" id="PTHR11851">
    <property type="entry name" value="METALLOPROTEASE"/>
    <property type="match status" value="1"/>
</dbReference>
<evidence type="ECO:0000259" key="4">
    <source>
        <dbReference type="Pfam" id="PF05193"/>
    </source>
</evidence>
<evidence type="ECO:0000313" key="6">
    <source>
        <dbReference type="Proteomes" id="UP000177905"/>
    </source>
</evidence>
<comment type="similarity">
    <text evidence="1">Belongs to the peptidase M16 family.</text>
</comment>
<dbReference type="SUPFAM" id="SSF63411">
    <property type="entry name" value="LuxS/MPP-like metallohydrolase"/>
    <property type="match status" value="2"/>
</dbReference>
<evidence type="ECO:0000313" key="5">
    <source>
        <dbReference type="EMBL" id="OGC13030.1"/>
    </source>
</evidence>
<protein>
    <submittedName>
        <fullName evidence="5">Peptidase M16</fullName>
    </submittedName>
</protein>
<dbReference type="Pfam" id="PF00675">
    <property type="entry name" value="Peptidase_M16"/>
    <property type="match status" value="1"/>
</dbReference>
<dbReference type="AlphaFoldDB" id="A0A1F4RXY2"/>
<dbReference type="Proteomes" id="UP000177905">
    <property type="component" value="Unassembled WGS sequence"/>
</dbReference>
<dbReference type="InterPro" id="IPR011765">
    <property type="entry name" value="Pept_M16_N"/>
</dbReference>
<sequence length="438" mass="49992">MRIFLIVLILSFIFSASSNAKDINFLEYDLPNGLHVILHQNRSVPIVVVSVMYHVGSKNEDPHKTGFAHFFEHLMFEGSDNIGRGEYAKYVNSAGGICNANTTVDRTYYYEEFPSNQLALGLWLESERMLHAKVDEVGIKTQKEVVKEERRLRYDNQPYGTVMEEIMKRSYINHPYRWTTIGSMNDIGKATFADFAGFYKTFYVPNNAVLVVAGDIEIGKTKKLVSRYFSDIPKSFKNIPRPVNIETAQTSETKGVVYDNIRLPAIVFAYHIPAWGEKDFYAIELLTSVLSGGASSRLYKSLVDDTQKALDVSMFALPYEHSSLALVFATANLNVALFKLLDLIDKELDKVKHEVISDYEMQKLKNQIENTSVDAKSSLAGIAENLAGYYTFFHNTNLINTEIDKYLDVTKEDIKRVANKYFTKKNRVVLYWEPVQYK</sequence>
<feature type="chain" id="PRO_5009514342" evidence="2">
    <location>
        <begin position="21"/>
        <end position="438"/>
    </location>
</feature>
<evidence type="ECO:0000259" key="3">
    <source>
        <dbReference type="Pfam" id="PF00675"/>
    </source>
</evidence>
<dbReference type="Pfam" id="PF05193">
    <property type="entry name" value="Peptidase_M16_C"/>
    <property type="match status" value="1"/>
</dbReference>
<organism evidence="5 6">
    <name type="scientific">candidate division WOR-1 bacterium RIFOXYB2_FULL_36_35</name>
    <dbReference type="NCBI Taxonomy" id="1802578"/>
    <lineage>
        <taxon>Bacteria</taxon>
        <taxon>Bacillati</taxon>
        <taxon>Saganbacteria</taxon>
    </lineage>
</organism>
<accession>A0A1F4RXY2</accession>
<keyword evidence="2" id="KW-0732">Signal</keyword>
<comment type="caution">
    <text evidence="5">The sequence shown here is derived from an EMBL/GenBank/DDBJ whole genome shotgun (WGS) entry which is preliminary data.</text>
</comment>
<dbReference type="InterPro" id="IPR007863">
    <property type="entry name" value="Peptidase_M16_C"/>
</dbReference>
<feature type="domain" description="Peptidase M16 C-terminal" evidence="4">
    <location>
        <begin position="190"/>
        <end position="367"/>
    </location>
</feature>
<dbReference type="InterPro" id="IPR011249">
    <property type="entry name" value="Metalloenz_LuxS/M16"/>
</dbReference>
<dbReference type="InterPro" id="IPR050361">
    <property type="entry name" value="MPP/UQCRC_Complex"/>
</dbReference>
<dbReference type="GO" id="GO:0046872">
    <property type="term" value="F:metal ion binding"/>
    <property type="evidence" value="ECO:0007669"/>
    <property type="project" value="InterPro"/>
</dbReference>
<feature type="signal peptide" evidence="2">
    <location>
        <begin position="1"/>
        <end position="20"/>
    </location>
</feature>
<name>A0A1F4RXY2_UNCSA</name>
<dbReference type="Gene3D" id="3.30.830.10">
    <property type="entry name" value="Metalloenzyme, LuxS/M16 peptidase-like"/>
    <property type="match status" value="2"/>
</dbReference>
<dbReference type="EMBL" id="MEUA01000062">
    <property type="protein sequence ID" value="OGC13030.1"/>
    <property type="molecule type" value="Genomic_DNA"/>
</dbReference>
<dbReference type="PANTHER" id="PTHR11851:SF49">
    <property type="entry name" value="MITOCHONDRIAL-PROCESSING PEPTIDASE SUBUNIT ALPHA"/>
    <property type="match status" value="1"/>
</dbReference>